<accession>A0AAV0B090</accession>
<dbReference type="Proteomes" id="UP001153365">
    <property type="component" value="Unassembled WGS sequence"/>
</dbReference>
<feature type="region of interest" description="Disordered" evidence="8">
    <location>
        <begin position="389"/>
        <end position="452"/>
    </location>
</feature>
<keyword evidence="4" id="KW-0238">DNA-binding</keyword>
<feature type="region of interest" description="Disordered" evidence="8">
    <location>
        <begin position="89"/>
        <end position="139"/>
    </location>
</feature>
<keyword evidence="1" id="KW-0479">Metal-binding</keyword>
<dbReference type="Gene3D" id="4.10.240.10">
    <property type="entry name" value="Zn(2)-C6 fungal-type DNA-binding domain"/>
    <property type="match status" value="1"/>
</dbReference>
<evidence type="ECO:0000256" key="3">
    <source>
        <dbReference type="ARBA" id="ARBA00023015"/>
    </source>
</evidence>
<dbReference type="PANTHER" id="PTHR47659">
    <property type="entry name" value="ZN(II)2CYS6 TRANSCRIPTION FACTOR (EUROFUNG)-RELATED"/>
    <property type="match status" value="1"/>
</dbReference>
<dbReference type="PROSITE" id="PS00463">
    <property type="entry name" value="ZN2_CY6_FUNGAL_1"/>
    <property type="match status" value="1"/>
</dbReference>
<feature type="compositionally biased region" description="Polar residues" evidence="8">
    <location>
        <begin position="436"/>
        <end position="452"/>
    </location>
</feature>
<sequence>MDSSRPTRPRSSLYGQPEIQALSSKPTLPSLRSQVGEYLPQTSRRASISGLNNAYHHQEATPPMEPASGGRSTTSSLLGSSVIYRGETSRVGPSALSTSSNLLRTQSRNSNIPPPESSKSIRSEQKSYGSVAPPSQSSATRSTVSVACTNCRSAHLACSDARPCRRCVQTGRSSTCIDVEPRKRGRPRASDLTPVSTTTSMMQNLSTGNQITNRSGSLAVEDLVIIMSTSLRCARLTATVPMFLGYSPKDMLEQPLSTFIHPDEKQDYARFSLGLLYFPGVTSRPVPVSASRLHQASISELKSPLSGAPIHTRTFRLRTASNTWTALKFEAYLGSAFGAHPSDPESLRYTYVVVKLYPMTNVAGQGLQPSSSSSNSFLSLSMTSQVRNPSERISSSVGYECQLGSSSSSSSSSSTRAPPPRAPSEDINQSRHRALYSSSYGNLRPSSRSGLP</sequence>
<evidence type="ECO:0000313" key="11">
    <source>
        <dbReference type="Proteomes" id="UP001153365"/>
    </source>
</evidence>
<evidence type="ECO:0000256" key="2">
    <source>
        <dbReference type="ARBA" id="ARBA00022833"/>
    </source>
</evidence>
<comment type="caution">
    <text evidence="10">The sequence shown here is derived from an EMBL/GenBank/DDBJ whole genome shotgun (WGS) entry which is preliminary data.</text>
</comment>
<feature type="compositionally biased region" description="Polar residues" evidence="8">
    <location>
        <begin position="1"/>
        <end position="14"/>
    </location>
</feature>
<keyword evidence="5" id="KW-0804">Transcription</keyword>
<keyword evidence="11" id="KW-1185">Reference proteome</keyword>
<feature type="compositionally biased region" description="Polar residues" evidence="8">
    <location>
        <begin position="95"/>
        <end position="111"/>
    </location>
</feature>
<dbReference type="GO" id="GO:0008270">
    <property type="term" value="F:zinc ion binding"/>
    <property type="evidence" value="ECO:0007669"/>
    <property type="project" value="InterPro"/>
</dbReference>
<dbReference type="PANTHER" id="PTHR47659:SF1">
    <property type="entry name" value="TRANSCRIPTION ACTIVATOR OF GLUCONEOGENESIS ERT1"/>
    <property type="match status" value="1"/>
</dbReference>
<feature type="compositionally biased region" description="Polar residues" evidence="8">
    <location>
        <begin position="21"/>
        <end position="33"/>
    </location>
</feature>
<keyword evidence="3" id="KW-0805">Transcription regulation</keyword>
<evidence type="ECO:0000256" key="1">
    <source>
        <dbReference type="ARBA" id="ARBA00022723"/>
    </source>
</evidence>
<keyword evidence="2" id="KW-0862">Zinc</keyword>
<dbReference type="GO" id="GO:0000981">
    <property type="term" value="F:DNA-binding transcription factor activity, RNA polymerase II-specific"/>
    <property type="evidence" value="ECO:0007669"/>
    <property type="project" value="InterPro"/>
</dbReference>
<protein>
    <recommendedName>
        <fullName evidence="7">Transcription activator of gluconeogenesis ERT1</fullName>
    </recommendedName>
</protein>
<gene>
    <name evidence="10" type="ORF">PPACK8108_LOCUS11484</name>
</gene>
<dbReference type="InterPro" id="IPR001138">
    <property type="entry name" value="Zn2Cys6_DnaBD"/>
</dbReference>
<evidence type="ECO:0000259" key="9">
    <source>
        <dbReference type="PROSITE" id="PS50048"/>
    </source>
</evidence>
<dbReference type="InterPro" id="IPR036864">
    <property type="entry name" value="Zn2-C6_fun-type_DNA-bd_sf"/>
</dbReference>
<dbReference type="SMART" id="SM00066">
    <property type="entry name" value="GAL4"/>
    <property type="match status" value="1"/>
</dbReference>
<dbReference type="InterPro" id="IPR050335">
    <property type="entry name" value="ERT1_acuK_gluconeogen_tf"/>
</dbReference>
<evidence type="ECO:0000256" key="5">
    <source>
        <dbReference type="ARBA" id="ARBA00023163"/>
    </source>
</evidence>
<keyword evidence="6" id="KW-0539">Nucleus</keyword>
<dbReference type="PROSITE" id="PS50048">
    <property type="entry name" value="ZN2_CY6_FUNGAL_2"/>
    <property type="match status" value="1"/>
</dbReference>
<dbReference type="AlphaFoldDB" id="A0AAV0B090"/>
<dbReference type="SUPFAM" id="SSF57701">
    <property type="entry name" value="Zn2/Cys6 DNA-binding domain"/>
    <property type="match status" value="1"/>
</dbReference>
<feature type="region of interest" description="Disordered" evidence="8">
    <location>
        <begin position="57"/>
        <end position="76"/>
    </location>
</feature>
<feature type="domain" description="Zn(2)-C6 fungal-type" evidence="9">
    <location>
        <begin position="147"/>
        <end position="176"/>
    </location>
</feature>
<dbReference type="CDD" id="cd00067">
    <property type="entry name" value="GAL4"/>
    <property type="match status" value="1"/>
</dbReference>
<feature type="region of interest" description="Disordered" evidence="8">
    <location>
        <begin position="1"/>
        <end position="45"/>
    </location>
</feature>
<proteinExistence type="predicted"/>
<reference evidence="10" key="1">
    <citation type="submission" date="2022-06" db="EMBL/GenBank/DDBJ databases">
        <authorList>
            <consortium name="SYNGENTA / RWTH Aachen University"/>
        </authorList>
    </citation>
    <scope>NUCLEOTIDE SEQUENCE</scope>
</reference>
<evidence type="ECO:0000313" key="10">
    <source>
        <dbReference type="EMBL" id="CAH7676361.1"/>
    </source>
</evidence>
<evidence type="ECO:0000256" key="7">
    <source>
        <dbReference type="ARBA" id="ARBA00040903"/>
    </source>
</evidence>
<dbReference type="EMBL" id="CALTRL010002653">
    <property type="protein sequence ID" value="CAH7676361.1"/>
    <property type="molecule type" value="Genomic_DNA"/>
</dbReference>
<evidence type="ECO:0000256" key="6">
    <source>
        <dbReference type="ARBA" id="ARBA00023242"/>
    </source>
</evidence>
<feature type="compositionally biased region" description="Low complexity" evidence="8">
    <location>
        <begin position="405"/>
        <end position="414"/>
    </location>
</feature>
<organism evidence="10 11">
    <name type="scientific">Phakopsora pachyrhizi</name>
    <name type="common">Asian soybean rust disease fungus</name>
    <dbReference type="NCBI Taxonomy" id="170000"/>
    <lineage>
        <taxon>Eukaryota</taxon>
        <taxon>Fungi</taxon>
        <taxon>Dikarya</taxon>
        <taxon>Basidiomycota</taxon>
        <taxon>Pucciniomycotina</taxon>
        <taxon>Pucciniomycetes</taxon>
        <taxon>Pucciniales</taxon>
        <taxon>Phakopsoraceae</taxon>
        <taxon>Phakopsora</taxon>
    </lineage>
</organism>
<name>A0AAV0B090_PHAPC</name>
<dbReference type="GO" id="GO:0003677">
    <property type="term" value="F:DNA binding"/>
    <property type="evidence" value="ECO:0007669"/>
    <property type="project" value="UniProtKB-KW"/>
</dbReference>
<evidence type="ECO:0000256" key="8">
    <source>
        <dbReference type="SAM" id="MobiDB-lite"/>
    </source>
</evidence>
<evidence type="ECO:0000256" key="4">
    <source>
        <dbReference type="ARBA" id="ARBA00023125"/>
    </source>
</evidence>
<dbReference type="Gene3D" id="3.30.450.20">
    <property type="entry name" value="PAS domain"/>
    <property type="match status" value="1"/>
</dbReference>